<feature type="domain" description="EF-hand" evidence="4">
    <location>
        <begin position="241"/>
        <end position="276"/>
    </location>
</feature>
<dbReference type="PROSITE" id="PS50031">
    <property type="entry name" value="EH"/>
    <property type="match status" value="2"/>
</dbReference>
<sequence length="347" mass="36357">MDPWVLTAPERVKHMEHFKSLNPVNGLVSGGQAKGFLMQSQLPPAVLAQIWGLADADKDGSLSFNEFSVACKLITMRLKGQELPKVLPPALLAAVASPTAAAPAAAPAALHKAPSLTSPVTAKAGFATQPTPLIMQQPALYPVLPQVPLTTSIPTSASVPISAGPSVMSPPIVPAGVPNSLPQTLSRKTSVSSQDSSPVVDWPVPQPTKLKYTQIFNQADKSKTGFMTGMQARQLLVQTGLNQTTLAKIWSLADIDGDGRLSCEEFILAMHLTDMVKRGEQLPVKLTPELVPPSFRRLQQQLRRLSGAAAGLTGIDIAAGTPPLIADGSGTPGSLAGDETGMKIPGL</sequence>
<dbReference type="GO" id="GO:0042734">
    <property type="term" value="C:presynaptic membrane"/>
    <property type="evidence" value="ECO:0007669"/>
    <property type="project" value="TreeGrafter"/>
</dbReference>
<dbReference type="PANTHER" id="PTHR11216">
    <property type="entry name" value="EH DOMAIN"/>
    <property type="match status" value="1"/>
</dbReference>
<dbReference type="SUPFAM" id="SSF47473">
    <property type="entry name" value="EF-hand"/>
    <property type="match status" value="2"/>
</dbReference>
<evidence type="ECO:0000256" key="1">
    <source>
        <dbReference type="ARBA" id="ARBA00022837"/>
    </source>
</evidence>
<dbReference type="GO" id="GO:0060090">
    <property type="term" value="F:molecular adaptor activity"/>
    <property type="evidence" value="ECO:0007669"/>
    <property type="project" value="TreeGrafter"/>
</dbReference>
<reference evidence="5" key="1">
    <citation type="submission" date="2020-11" db="EMBL/GenBank/DDBJ databases">
        <authorList>
            <person name="Tran Van P."/>
        </authorList>
    </citation>
    <scope>NUCLEOTIDE SEQUENCE</scope>
</reference>
<dbReference type="AlphaFoldDB" id="A0A7R9BMI6"/>
<dbReference type="InterPro" id="IPR000261">
    <property type="entry name" value="EH_dom"/>
</dbReference>
<dbReference type="OrthoDB" id="207120at2759"/>
<name>A0A7R9BMI6_9CRUS</name>
<feature type="domain" description="EH" evidence="3">
    <location>
        <begin position="208"/>
        <end position="297"/>
    </location>
</feature>
<dbReference type="CDD" id="cd00052">
    <property type="entry name" value="EH"/>
    <property type="match status" value="2"/>
</dbReference>
<dbReference type="EMBL" id="OA882697">
    <property type="protein sequence ID" value="CAD7276595.1"/>
    <property type="molecule type" value="Genomic_DNA"/>
</dbReference>
<evidence type="ECO:0000313" key="6">
    <source>
        <dbReference type="Proteomes" id="UP000678499"/>
    </source>
</evidence>
<dbReference type="Pfam" id="PF12763">
    <property type="entry name" value="EH"/>
    <property type="match status" value="2"/>
</dbReference>
<dbReference type="GO" id="GO:0005509">
    <property type="term" value="F:calcium ion binding"/>
    <property type="evidence" value="ECO:0007669"/>
    <property type="project" value="InterPro"/>
</dbReference>
<dbReference type="InterPro" id="IPR002048">
    <property type="entry name" value="EF_hand_dom"/>
</dbReference>
<dbReference type="GO" id="GO:0150007">
    <property type="term" value="P:clathrin-dependent synaptic vesicle endocytosis"/>
    <property type="evidence" value="ECO:0007669"/>
    <property type="project" value="TreeGrafter"/>
</dbReference>
<feature type="domain" description="EH" evidence="3">
    <location>
        <begin position="10"/>
        <end position="98"/>
    </location>
</feature>
<organism evidence="5">
    <name type="scientific">Notodromas monacha</name>
    <dbReference type="NCBI Taxonomy" id="399045"/>
    <lineage>
        <taxon>Eukaryota</taxon>
        <taxon>Metazoa</taxon>
        <taxon>Ecdysozoa</taxon>
        <taxon>Arthropoda</taxon>
        <taxon>Crustacea</taxon>
        <taxon>Oligostraca</taxon>
        <taxon>Ostracoda</taxon>
        <taxon>Podocopa</taxon>
        <taxon>Podocopida</taxon>
        <taxon>Cypridocopina</taxon>
        <taxon>Cypridoidea</taxon>
        <taxon>Cyprididae</taxon>
        <taxon>Notodromas</taxon>
    </lineage>
</organism>
<feature type="non-terminal residue" evidence="5">
    <location>
        <position position="1"/>
    </location>
</feature>
<keyword evidence="1" id="KW-0106">Calcium</keyword>
<feature type="domain" description="EF-hand" evidence="4">
    <location>
        <begin position="42"/>
        <end position="77"/>
    </location>
</feature>
<dbReference type="InterPro" id="IPR018247">
    <property type="entry name" value="EF_Hand_1_Ca_BS"/>
</dbReference>
<dbReference type="Gene3D" id="1.10.238.10">
    <property type="entry name" value="EF-hand"/>
    <property type="match status" value="2"/>
</dbReference>
<dbReference type="Proteomes" id="UP000678499">
    <property type="component" value="Unassembled WGS sequence"/>
</dbReference>
<keyword evidence="6" id="KW-1185">Reference proteome</keyword>
<gene>
    <name evidence="5" type="ORF">NMOB1V02_LOCUS4351</name>
</gene>
<evidence type="ECO:0000313" key="5">
    <source>
        <dbReference type="EMBL" id="CAD7276595.1"/>
    </source>
</evidence>
<evidence type="ECO:0000259" key="4">
    <source>
        <dbReference type="PROSITE" id="PS50222"/>
    </source>
</evidence>
<dbReference type="PROSITE" id="PS50222">
    <property type="entry name" value="EF_HAND_2"/>
    <property type="match status" value="2"/>
</dbReference>
<dbReference type="GO" id="GO:0097708">
    <property type="term" value="C:intracellular vesicle"/>
    <property type="evidence" value="ECO:0007669"/>
    <property type="project" value="TreeGrafter"/>
</dbReference>
<feature type="region of interest" description="Disordered" evidence="2">
    <location>
        <begin position="326"/>
        <end position="347"/>
    </location>
</feature>
<dbReference type="InterPro" id="IPR011992">
    <property type="entry name" value="EF-hand-dom_pair"/>
</dbReference>
<dbReference type="PANTHER" id="PTHR11216:SF170">
    <property type="entry name" value="DYNAMIN ASSOCIATED PROTEIN 160, ISOFORM D"/>
    <property type="match status" value="1"/>
</dbReference>
<dbReference type="GO" id="GO:0005737">
    <property type="term" value="C:cytoplasm"/>
    <property type="evidence" value="ECO:0007669"/>
    <property type="project" value="TreeGrafter"/>
</dbReference>
<dbReference type="SMART" id="SM00054">
    <property type="entry name" value="EFh"/>
    <property type="match status" value="2"/>
</dbReference>
<dbReference type="SMART" id="SM00027">
    <property type="entry name" value="EH"/>
    <property type="match status" value="2"/>
</dbReference>
<dbReference type="EMBL" id="CAJPEX010000660">
    <property type="protein sequence ID" value="CAG0916747.1"/>
    <property type="molecule type" value="Genomic_DNA"/>
</dbReference>
<evidence type="ECO:0000259" key="3">
    <source>
        <dbReference type="PROSITE" id="PS50031"/>
    </source>
</evidence>
<proteinExistence type="predicted"/>
<dbReference type="PROSITE" id="PS00018">
    <property type="entry name" value="EF_HAND_1"/>
    <property type="match status" value="2"/>
</dbReference>
<evidence type="ECO:0000256" key="2">
    <source>
        <dbReference type="SAM" id="MobiDB-lite"/>
    </source>
</evidence>
<protein>
    <submittedName>
        <fullName evidence="5">Uncharacterized protein</fullName>
    </submittedName>
</protein>
<accession>A0A7R9BMI6</accession>